<dbReference type="Proteomes" id="UP000031668">
    <property type="component" value="Unassembled WGS sequence"/>
</dbReference>
<accession>A0A0C2JXC0</accession>
<dbReference type="EMBL" id="JWZT01000542">
    <property type="protein sequence ID" value="KII74103.1"/>
    <property type="molecule type" value="Genomic_DNA"/>
</dbReference>
<reference evidence="1 2" key="1">
    <citation type="journal article" date="2014" name="Genome Biol. Evol.">
        <title>The genome of the myxosporean Thelohanellus kitauei shows adaptations to nutrient acquisition within its fish host.</title>
        <authorList>
            <person name="Yang Y."/>
            <person name="Xiong J."/>
            <person name="Zhou Z."/>
            <person name="Huo F."/>
            <person name="Miao W."/>
            <person name="Ran C."/>
            <person name="Liu Y."/>
            <person name="Zhang J."/>
            <person name="Feng J."/>
            <person name="Wang M."/>
            <person name="Wang M."/>
            <person name="Wang L."/>
            <person name="Yao B."/>
        </authorList>
    </citation>
    <scope>NUCLEOTIDE SEQUENCE [LARGE SCALE GENOMIC DNA]</scope>
    <source>
        <strain evidence="1">Wuqing</strain>
    </source>
</reference>
<keyword evidence="2" id="KW-1185">Reference proteome</keyword>
<gene>
    <name evidence="1" type="ORF">RF11_08481</name>
</gene>
<dbReference type="AlphaFoldDB" id="A0A0C2JXC0"/>
<evidence type="ECO:0000313" key="2">
    <source>
        <dbReference type="Proteomes" id="UP000031668"/>
    </source>
</evidence>
<protein>
    <submittedName>
        <fullName evidence="1">Uncharacterized protein</fullName>
    </submittedName>
</protein>
<comment type="caution">
    <text evidence="1">The sequence shown here is derived from an EMBL/GenBank/DDBJ whole genome shotgun (WGS) entry which is preliminary data.</text>
</comment>
<name>A0A0C2JXC0_THEKT</name>
<sequence>MEDENILKCCNPCMEKYHITLSKVVLISTGRSKIKLHRINAIVSSLTEKKINHEILSYSFIINQEVVFTHEVPHKFSRLWNWLSRLITSIKIMIIINANLNNF</sequence>
<evidence type="ECO:0000313" key="1">
    <source>
        <dbReference type="EMBL" id="KII74103.1"/>
    </source>
</evidence>
<proteinExistence type="predicted"/>
<organism evidence="1 2">
    <name type="scientific">Thelohanellus kitauei</name>
    <name type="common">Myxosporean</name>
    <dbReference type="NCBI Taxonomy" id="669202"/>
    <lineage>
        <taxon>Eukaryota</taxon>
        <taxon>Metazoa</taxon>
        <taxon>Cnidaria</taxon>
        <taxon>Myxozoa</taxon>
        <taxon>Myxosporea</taxon>
        <taxon>Bivalvulida</taxon>
        <taxon>Platysporina</taxon>
        <taxon>Myxobolidae</taxon>
        <taxon>Thelohanellus</taxon>
    </lineage>
</organism>